<reference evidence="1 2" key="1">
    <citation type="submission" date="2013-02" db="EMBL/GenBank/DDBJ databases">
        <title>The Genome Sequence of Acinetobacter sp. NIPH 713.</title>
        <authorList>
            <consortium name="The Broad Institute Genome Sequencing Platform"/>
            <consortium name="The Broad Institute Genome Sequencing Center for Infectious Disease"/>
            <person name="Cerqueira G."/>
            <person name="Feldgarden M."/>
            <person name="Courvalin P."/>
            <person name="Perichon B."/>
            <person name="Grillot-Courvalin C."/>
            <person name="Clermont D."/>
            <person name="Rocha E."/>
            <person name="Yoon E.-J."/>
            <person name="Nemec A."/>
            <person name="Walker B."/>
            <person name="Young S.K."/>
            <person name="Zeng Q."/>
            <person name="Gargeya S."/>
            <person name="Fitzgerald M."/>
            <person name="Haas B."/>
            <person name="Abouelleil A."/>
            <person name="Alvarado L."/>
            <person name="Arachchi H.M."/>
            <person name="Berlin A.M."/>
            <person name="Chapman S.B."/>
            <person name="Dewar J."/>
            <person name="Goldberg J."/>
            <person name="Griggs A."/>
            <person name="Gujja S."/>
            <person name="Hansen M."/>
            <person name="Howarth C."/>
            <person name="Imamovic A."/>
            <person name="Larimer J."/>
            <person name="McCowan C."/>
            <person name="Murphy C."/>
            <person name="Neiman D."/>
            <person name="Pearson M."/>
            <person name="Priest M."/>
            <person name="Roberts A."/>
            <person name="Saif S."/>
            <person name="Shea T."/>
            <person name="Sisk P."/>
            <person name="Sykes S."/>
            <person name="Wortman J."/>
            <person name="Nusbaum C."/>
            <person name="Birren B."/>
        </authorList>
    </citation>
    <scope>NUCLEOTIDE SEQUENCE [LARGE SCALE GENOMIC DNA]</scope>
    <source>
        <strain evidence="1 2">NIPH 713</strain>
    </source>
</reference>
<comment type="caution">
    <text evidence="1">The sequence shown here is derived from an EMBL/GenBank/DDBJ whole genome shotgun (WGS) entry which is preliminary data.</text>
</comment>
<dbReference type="PATRIC" id="fig|1217709.3.peg.1635"/>
<gene>
    <name evidence="1" type="ORF">F906_01697</name>
</gene>
<proteinExistence type="predicted"/>
<dbReference type="Proteomes" id="UP000023774">
    <property type="component" value="Unassembled WGS sequence"/>
</dbReference>
<dbReference type="AlphaFoldDB" id="N9KRN5"/>
<organism evidence="1 2">
    <name type="scientific">Acinetobacter pseudolwoffii</name>
    <dbReference type="NCBI Taxonomy" id="2053287"/>
    <lineage>
        <taxon>Bacteria</taxon>
        <taxon>Pseudomonadati</taxon>
        <taxon>Pseudomonadota</taxon>
        <taxon>Gammaproteobacteria</taxon>
        <taxon>Moraxellales</taxon>
        <taxon>Moraxellaceae</taxon>
        <taxon>Acinetobacter</taxon>
    </lineage>
</organism>
<evidence type="ECO:0000313" key="1">
    <source>
        <dbReference type="EMBL" id="ENW86638.1"/>
    </source>
</evidence>
<evidence type="ECO:0000313" key="2">
    <source>
        <dbReference type="Proteomes" id="UP000023774"/>
    </source>
</evidence>
<dbReference type="RefSeq" id="WP_005171726.1">
    <property type="nucleotide sequence ID" value="NZ_KB850035.1"/>
</dbReference>
<sequence length="123" mass="13892">MNKAQFSVLEYVVKNCKELIEELAKEEGLSESASVGIAEFLVADIHNFSKMTAKQLHHFQSAIEPLISNVQCEGLIGRHEDDSSSCINDGYIDDDDLLMAYISRDMRCQQCIATKDSWYKNNP</sequence>
<name>N9KRN5_9GAMM</name>
<accession>N9KRN5</accession>
<protein>
    <submittedName>
        <fullName evidence="1">Uncharacterized protein</fullName>
    </submittedName>
</protein>
<keyword evidence="2" id="KW-1185">Reference proteome</keyword>
<dbReference type="EMBL" id="APRJ01000011">
    <property type="protein sequence ID" value="ENW86638.1"/>
    <property type="molecule type" value="Genomic_DNA"/>
</dbReference>
<dbReference type="OrthoDB" id="8687189at2"/>
<dbReference type="HOGENOM" id="CLU_2010320_0_0_6"/>